<evidence type="ECO:0000256" key="1">
    <source>
        <dbReference type="ARBA" id="ARBA00010641"/>
    </source>
</evidence>
<dbReference type="Gene3D" id="1.10.10.10">
    <property type="entry name" value="Winged helix-like DNA-binding domain superfamily/Winged helix DNA-binding domain"/>
    <property type="match status" value="1"/>
</dbReference>
<dbReference type="SUPFAM" id="SSF88946">
    <property type="entry name" value="Sigma2 domain of RNA polymerase sigma factors"/>
    <property type="match status" value="1"/>
</dbReference>
<dbReference type="OrthoDB" id="3777963at2"/>
<proteinExistence type="inferred from homology"/>
<name>W9G5Q9_9MICO</name>
<dbReference type="Pfam" id="PF04542">
    <property type="entry name" value="Sigma70_r2"/>
    <property type="match status" value="1"/>
</dbReference>
<dbReference type="InterPro" id="IPR007627">
    <property type="entry name" value="RNA_pol_sigma70_r2"/>
</dbReference>
<dbReference type="InterPro" id="IPR013324">
    <property type="entry name" value="RNA_pol_sigma_r3/r4-like"/>
</dbReference>
<dbReference type="PANTHER" id="PTHR43133:SF50">
    <property type="entry name" value="ECF RNA POLYMERASE SIGMA FACTOR SIGM"/>
    <property type="match status" value="1"/>
</dbReference>
<comment type="similarity">
    <text evidence="1 6">Belongs to the sigma-70 factor family. ECF subfamily.</text>
</comment>
<organism evidence="9 10">
    <name type="scientific">Intrasporangium oryzae NRRL B-24470</name>
    <dbReference type="NCBI Taxonomy" id="1386089"/>
    <lineage>
        <taxon>Bacteria</taxon>
        <taxon>Bacillati</taxon>
        <taxon>Actinomycetota</taxon>
        <taxon>Actinomycetes</taxon>
        <taxon>Micrococcales</taxon>
        <taxon>Intrasporangiaceae</taxon>
        <taxon>Intrasporangium</taxon>
    </lineage>
</organism>
<reference evidence="9 10" key="1">
    <citation type="submission" date="2013-08" db="EMBL/GenBank/DDBJ databases">
        <title>Intrasporangium oryzae NRRL B-24470.</title>
        <authorList>
            <person name="Liu H."/>
            <person name="Wang G."/>
        </authorList>
    </citation>
    <scope>NUCLEOTIDE SEQUENCE [LARGE SCALE GENOMIC DNA]</scope>
    <source>
        <strain evidence="9 10">NRRL B-24470</strain>
    </source>
</reference>
<feature type="domain" description="RNA polymerase sigma factor 70 region 4 type 2" evidence="8">
    <location>
        <begin position="102"/>
        <end position="153"/>
    </location>
</feature>
<evidence type="ECO:0000256" key="4">
    <source>
        <dbReference type="ARBA" id="ARBA00023125"/>
    </source>
</evidence>
<protein>
    <recommendedName>
        <fullName evidence="6">RNA polymerase sigma factor</fullName>
    </recommendedName>
</protein>
<comment type="caution">
    <text evidence="9">The sequence shown here is derived from an EMBL/GenBank/DDBJ whole genome shotgun (WGS) entry which is preliminary data.</text>
</comment>
<gene>
    <name evidence="9" type="ORF">N865_14030</name>
</gene>
<dbReference type="EMBL" id="AWSA01000037">
    <property type="protein sequence ID" value="EWT00642.1"/>
    <property type="molecule type" value="Genomic_DNA"/>
</dbReference>
<evidence type="ECO:0000256" key="3">
    <source>
        <dbReference type="ARBA" id="ARBA00023082"/>
    </source>
</evidence>
<dbReference type="Proteomes" id="UP000019489">
    <property type="component" value="Unassembled WGS sequence"/>
</dbReference>
<evidence type="ECO:0000259" key="7">
    <source>
        <dbReference type="Pfam" id="PF04542"/>
    </source>
</evidence>
<dbReference type="NCBIfam" id="TIGR02937">
    <property type="entry name" value="sigma70-ECF"/>
    <property type="match status" value="1"/>
</dbReference>
<dbReference type="GO" id="GO:0003677">
    <property type="term" value="F:DNA binding"/>
    <property type="evidence" value="ECO:0007669"/>
    <property type="project" value="UniProtKB-KW"/>
</dbReference>
<dbReference type="SUPFAM" id="SSF88659">
    <property type="entry name" value="Sigma3 and sigma4 domains of RNA polymerase sigma factors"/>
    <property type="match status" value="1"/>
</dbReference>
<dbReference type="GO" id="GO:0006352">
    <property type="term" value="P:DNA-templated transcription initiation"/>
    <property type="evidence" value="ECO:0007669"/>
    <property type="project" value="InterPro"/>
</dbReference>
<keyword evidence="3 6" id="KW-0731">Sigma factor</keyword>
<dbReference type="InterPro" id="IPR039425">
    <property type="entry name" value="RNA_pol_sigma-70-like"/>
</dbReference>
<dbReference type="GO" id="GO:0006950">
    <property type="term" value="P:response to stress"/>
    <property type="evidence" value="ECO:0007669"/>
    <property type="project" value="UniProtKB-ARBA"/>
</dbReference>
<dbReference type="InterPro" id="IPR014284">
    <property type="entry name" value="RNA_pol_sigma-70_dom"/>
</dbReference>
<sequence length="166" mass="18411">MDDGRIREVYSVSYPRLVTQMVALCGNRAEAEDLVQEAFMTALTHAREFEGVANKEAWLRTVALNRLRKQWRRAAVVRRVMPRIARESGPQLGAEATPDHIAIVTALGQVSQAMRETFVLFYVADLPVSQIAAELEVPEGTVKARLSRCRVQLAGLLSDPEGAEHA</sequence>
<accession>W9G5Q9</accession>
<evidence type="ECO:0000313" key="9">
    <source>
        <dbReference type="EMBL" id="EWT00642.1"/>
    </source>
</evidence>
<dbReference type="InterPro" id="IPR013249">
    <property type="entry name" value="RNA_pol_sigma70_r4_t2"/>
</dbReference>
<dbReference type="InterPro" id="IPR036388">
    <property type="entry name" value="WH-like_DNA-bd_sf"/>
</dbReference>
<keyword evidence="4 6" id="KW-0238">DNA-binding</keyword>
<keyword evidence="10" id="KW-1185">Reference proteome</keyword>
<dbReference type="GO" id="GO:0016987">
    <property type="term" value="F:sigma factor activity"/>
    <property type="evidence" value="ECO:0007669"/>
    <property type="project" value="UniProtKB-KW"/>
</dbReference>
<dbReference type="Pfam" id="PF08281">
    <property type="entry name" value="Sigma70_r4_2"/>
    <property type="match status" value="1"/>
</dbReference>
<keyword evidence="5 6" id="KW-0804">Transcription</keyword>
<feature type="domain" description="RNA polymerase sigma-70 region 2" evidence="7">
    <location>
        <begin position="14"/>
        <end position="74"/>
    </location>
</feature>
<dbReference type="STRING" id="1386089.N865_14030"/>
<dbReference type="PANTHER" id="PTHR43133">
    <property type="entry name" value="RNA POLYMERASE ECF-TYPE SIGMA FACTO"/>
    <property type="match status" value="1"/>
</dbReference>
<evidence type="ECO:0000256" key="6">
    <source>
        <dbReference type="RuleBase" id="RU000716"/>
    </source>
</evidence>
<dbReference type="Gene3D" id="1.10.1740.10">
    <property type="match status" value="1"/>
</dbReference>
<dbReference type="eggNOG" id="COG1595">
    <property type="taxonomic scope" value="Bacteria"/>
</dbReference>
<evidence type="ECO:0000256" key="2">
    <source>
        <dbReference type="ARBA" id="ARBA00023015"/>
    </source>
</evidence>
<dbReference type="PROSITE" id="PS01063">
    <property type="entry name" value="SIGMA70_ECF"/>
    <property type="match status" value="1"/>
</dbReference>
<evidence type="ECO:0000256" key="5">
    <source>
        <dbReference type="ARBA" id="ARBA00023163"/>
    </source>
</evidence>
<evidence type="ECO:0000259" key="8">
    <source>
        <dbReference type="Pfam" id="PF08281"/>
    </source>
</evidence>
<dbReference type="InterPro" id="IPR000838">
    <property type="entry name" value="RNA_pol_sigma70_ECF_CS"/>
</dbReference>
<evidence type="ECO:0000313" key="10">
    <source>
        <dbReference type="Proteomes" id="UP000019489"/>
    </source>
</evidence>
<keyword evidence="2 6" id="KW-0805">Transcription regulation</keyword>
<dbReference type="InterPro" id="IPR013325">
    <property type="entry name" value="RNA_pol_sigma_r2"/>
</dbReference>
<dbReference type="AlphaFoldDB" id="W9G5Q9"/>